<accession>A0A2N1M4T8</accession>
<proteinExistence type="predicted"/>
<evidence type="ECO:0000313" key="1">
    <source>
        <dbReference type="EMBL" id="PKK56671.1"/>
    </source>
</evidence>
<evidence type="ECO:0000313" key="2">
    <source>
        <dbReference type="Proteomes" id="UP000233469"/>
    </source>
</evidence>
<dbReference type="Proteomes" id="UP000233469">
    <property type="component" value="Unassembled WGS sequence"/>
</dbReference>
<reference evidence="1 2" key="1">
    <citation type="submission" date="2016-04" db="EMBL/GenBank/DDBJ databases">
        <title>Genome analyses suggest a sexual origin of heterokaryosis in a supposedly ancient asexual fungus.</title>
        <authorList>
            <person name="Ropars J."/>
            <person name="Sedzielewska K."/>
            <person name="Noel J."/>
            <person name="Charron P."/>
            <person name="Farinelli L."/>
            <person name="Marton T."/>
            <person name="Kruger M."/>
            <person name="Pelin A."/>
            <person name="Brachmann A."/>
            <person name="Corradi N."/>
        </authorList>
    </citation>
    <scope>NUCLEOTIDE SEQUENCE [LARGE SCALE GENOMIC DNA]</scope>
    <source>
        <strain evidence="1 2">C2</strain>
    </source>
</reference>
<name>A0A2N1M4T8_9GLOM</name>
<sequence>MWNEIYSPIEDIDEDLYKDLMHPITLDELNIVIVESSKDKAAGPSGITKLMMKILTKRLSNILYEHKILNEFNFAGLKNGSMFEPLKIIQTLIEDANKHNKEL</sequence>
<dbReference type="EMBL" id="LLXL01005296">
    <property type="protein sequence ID" value="PKK56671.1"/>
    <property type="molecule type" value="Genomic_DNA"/>
</dbReference>
<organism evidence="1 2">
    <name type="scientific">Rhizophagus irregularis</name>
    <dbReference type="NCBI Taxonomy" id="588596"/>
    <lineage>
        <taxon>Eukaryota</taxon>
        <taxon>Fungi</taxon>
        <taxon>Fungi incertae sedis</taxon>
        <taxon>Mucoromycota</taxon>
        <taxon>Glomeromycotina</taxon>
        <taxon>Glomeromycetes</taxon>
        <taxon>Glomerales</taxon>
        <taxon>Glomeraceae</taxon>
        <taxon>Rhizophagus</taxon>
    </lineage>
</organism>
<dbReference type="AlphaFoldDB" id="A0A2N1M4T8"/>
<gene>
    <name evidence="1" type="ORF">RhiirC2_799544</name>
</gene>
<reference evidence="1 2" key="2">
    <citation type="submission" date="2017-10" db="EMBL/GenBank/DDBJ databases">
        <title>Extensive intraspecific genome diversity in a model arbuscular mycorrhizal fungus.</title>
        <authorList>
            <person name="Chen E.C.H."/>
            <person name="Morin E."/>
            <person name="Baudet D."/>
            <person name="Noel J."/>
            <person name="Ndikumana S."/>
            <person name="Charron P."/>
            <person name="St-Onge C."/>
            <person name="Giorgi J."/>
            <person name="Grigoriev I.V."/>
            <person name="Roux C."/>
            <person name="Martin F.M."/>
            <person name="Corradi N."/>
        </authorList>
    </citation>
    <scope>NUCLEOTIDE SEQUENCE [LARGE SCALE GENOMIC DNA]</scope>
    <source>
        <strain evidence="1 2">C2</strain>
    </source>
</reference>
<protein>
    <submittedName>
        <fullName evidence="1">Uncharacterized protein</fullName>
    </submittedName>
</protein>
<comment type="caution">
    <text evidence="1">The sequence shown here is derived from an EMBL/GenBank/DDBJ whole genome shotgun (WGS) entry which is preliminary data.</text>
</comment>